<evidence type="ECO:0000256" key="2">
    <source>
        <dbReference type="ARBA" id="ARBA00004651"/>
    </source>
</evidence>
<comment type="subcellular location">
    <subcellularLocation>
        <location evidence="2">Cell membrane</location>
        <topology evidence="2">Multi-pass membrane protein</topology>
    </subcellularLocation>
</comment>
<dbReference type="InterPro" id="IPR050640">
    <property type="entry name" value="Bact_2-comp_sensor_kinase"/>
</dbReference>
<dbReference type="InterPro" id="IPR003660">
    <property type="entry name" value="HAMP_dom"/>
</dbReference>
<evidence type="ECO:0000256" key="7">
    <source>
        <dbReference type="ARBA" id="ARBA00022741"/>
    </source>
</evidence>
<dbReference type="EC" id="2.7.13.3" evidence="3"/>
<keyword evidence="5" id="KW-0597">Phosphoprotein</keyword>
<dbReference type="GO" id="GO:0005524">
    <property type="term" value="F:ATP binding"/>
    <property type="evidence" value="ECO:0007669"/>
    <property type="project" value="UniProtKB-KW"/>
</dbReference>
<dbReference type="STRING" id="361279.SAMN05421663_10728"/>
<keyword evidence="11 12" id="KW-0472">Membrane</keyword>
<evidence type="ECO:0000256" key="12">
    <source>
        <dbReference type="SAM" id="Phobius"/>
    </source>
</evidence>
<feature type="domain" description="HAMP" evidence="14">
    <location>
        <begin position="312"/>
        <end position="368"/>
    </location>
</feature>
<dbReference type="EMBL" id="FMZB01000007">
    <property type="protein sequence ID" value="SDD13523.1"/>
    <property type="molecule type" value="Genomic_DNA"/>
</dbReference>
<reference evidence="16" key="1">
    <citation type="submission" date="2016-10" db="EMBL/GenBank/DDBJ databases">
        <authorList>
            <person name="Varghese N."/>
            <person name="Submissions S."/>
        </authorList>
    </citation>
    <scope>NUCLEOTIDE SEQUENCE [LARGE SCALE GENOMIC DNA]</scope>
    <source>
        <strain evidence="16">DSM 21620</strain>
    </source>
</reference>
<evidence type="ECO:0000256" key="5">
    <source>
        <dbReference type="ARBA" id="ARBA00022553"/>
    </source>
</evidence>
<keyword evidence="10" id="KW-0902">Two-component regulatory system</keyword>
<dbReference type="InterPro" id="IPR005467">
    <property type="entry name" value="His_kinase_dom"/>
</dbReference>
<evidence type="ECO:0000259" key="13">
    <source>
        <dbReference type="PROSITE" id="PS50109"/>
    </source>
</evidence>
<evidence type="ECO:0000256" key="8">
    <source>
        <dbReference type="ARBA" id="ARBA00022777"/>
    </source>
</evidence>
<dbReference type="GO" id="GO:0000155">
    <property type="term" value="F:phosphorelay sensor kinase activity"/>
    <property type="evidence" value="ECO:0007669"/>
    <property type="project" value="InterPro"/>
</dbReference>
<dbReference type="InterPro" id="IPR003594">
    <property type="entry name" value="HATPase_dom"/>
</dbReference>
<dbReference type="SUPFAM" id="SSF158472">
    <property type="entry name" value="HAMP domain-like"/>
    <property type="match status" value="1"/>
</dbReference>
<keyword evidence="7" id="KW-0547">Nucleotide-binding</keyword>
<evidence type="ECO:0000256" key="9">
    <source>
        <dbReference type="ARBA" id="ARBA00022840"/>
    </source>
</evidence>
<dbReference type="AlphaFoldDB" id="A0A1G6S9U9"/>
<dbReference type="Pfam" id="PF02518">
    <property type="entry name" value="HATPase_c"/>
    <property type="match status" value="1"/>
</dbReference>
<dbReference type="PROSITE" id="PS50109">
    <property type="entry name" value="HIS_KIN"/>
    <property type="match status" value="1"/>
</dbReference>
<evidence type="ECO:0000313" key="16">
    <source>
        <dbReference type="Proteomes" id="UP000198666"/>
    </source>
</evidence>
<dbReference type="PROSITE" id="PS50885">
    <property type="entry name" value="HAMP"/>
    <property type="match status" value="1"/>
</dbReference>
<protein>
    <recommendedName>
        <fullName evidence="3">histidine kinase</fullName>
        <ecNumber evidence="3">2.7.13.3</ecNumber>
    </recommendedName>
</protein>
<dbReference type="GO" id="GO:0005886">
    <property type="term" value="C:plasma membrane"/>
    <property type="evidence" value="ECO:0007669"/>
    <property type="project" value="UniProtKB-SubCell"/>
</dbReference>
<keyword evidence="9" id="KW-0067">ATP-binding</keyword>
<feature type="transmembrane region" description="Helical" evidence="12">
    <location>
        <begin position="293"/>
        <end position="311"/>
    </location>
</feature>
<dbReference type="Pfam" id="PF06580">
    <property type="entry name" value="His_kinase"/>
    <property type="match status" value="1"/>
</dbReference>
<feature type="domain" description="Histidine kinase" evidence="13">
    <location>
        <begin position="479"/>
        <end position="581"/>
    </location>
</feature>
<dbReference type="SUPFAM" id="SSF55874">
    <property type="entry name" value="ATPase domain of HSP90 chaperone/DNA topoisomerase II/histidine kinase"/>
    <property type="match status" value="1"/>
</dbReference>
<evidence type="ECO:0000256" key="6">
    <source>
        <dbReference type="ARBA" id="ARBA00022679"/>
    </source>
</evidence>
<keyword evidence="16" id="KW-1185">Reference proteome</keyword>
<dbReference type="PANTHER" id="PTHR34220:SF7">
    <property type="entry name" value="SENSOR HISTIDINE KINASE YPDA"/>
    <property type="match status" value="1"/>
</dbReference>
<dbReference type="PANTHER" id="PTHR34220">
    <property type="entry name" value="SENSOR HISTIDINE KINASE YPDA"/>
    <property type="match status" value="1"/>
</dbReference>
<dbReference type="InterPro" id="IPR010559">
    <property type="entry name" value="Sig_transdc_His_kin_internal"/>
</dbReference>
<keyword evidence="12" id="KW-0812">Transmembrane</keyword>
<evidence type="ECO:0000256" key="4">
    <source>
        <dbReference type="ARBA" id="ARBA00022475"/>
    </source>
</evidence>
<evidence type="ECO:0000313" key="15">
    <source>
        <dbReference type="EMBL" id="SDD13523.1"/>
    </source>
</evidence>
<dbReference type="CDD" id="cd06225">
    <property type="entry name" value="HAMP"/>
    <property type="match status" value="1"/>
</dbReference>
<dbReference type="InterPro" id="IPR036890">
    <property type="entry name" value="HATPase_C_sf"/>
</dbReference>
<dbReference type="InterPro" id="IPR004358">
    <property type="entry name" value="Sig_transdc_His_kin-like_C"/>
</dbReference>
<evidence type="ECO:0000259" key="14">
    <source>
        <dbReference type="PROSITE" id="PS50885"/>
    </source>
</evidence>
<sequence length="592" mass="67276">MRRLKNFFSNLKLKYKLFCLLSLVLLSFSIGGLVLLQYALVAYNDEIHRQSAQSLKVSSALIENEIEKMKGFSYRLSTDPYLQSYLYDLRETDDDYEAYLIGVTIKKRLIDLGAFEESVDSIQVYDTADRGYSTGNRVITIDNERLLQYKQETNQRDGGAAWFAPGDQDESFVVSREVNAYPDLSFERLGMIVVRFDMADIVSSFENSLDKKEMRLLIANSNKEIIFPKEITEKDSYLIASTQGTEGYQLVNHGADRYFVTYASADYTNWTYMIASPYSQLFQAVTLVQRTVLSIYLLLFVVLLFLGIRFIKGITNPIEALNRKMKKVQKGGVKEFKEESHIVFSKDEAGQMHENFNKMMNQILSLIEENYKKQLVIKDAEFKTLQAQINPHFLYNTLESINWSAKLGKIKETSRMTTSLGFILRSSLETKDALIPLAEELEIVKHYITIQSYRFQERLRFHSDIPDHLLSCKVPKFSLQPLVENAIKYGVQEIVGVCTISIVAVQEGRNTIISVNDDGPGMEQEFIHKLSSGNYRPKGTGLGIRNIDNRLKILFGPAYGIRVISEPGAGTKVVLVIPFEGGTDIVQSSAGR</sequence>
<dbReference type="Proteomes" id="UP000198666">
    <property type="component" value="Unassembled WGS sequence"/>
</dbReference>
<organism evidence="15 16">
    <name type="scientific">Terribacillus halophilus</name>
    <dbReference type="NCBI Taxonomy" id="361279"/>
    <lineage>
        <taxon>Bacteria</taxon>
        <taxon>Bacillati</taxon>
        <taxon>Bacillota</taxon>
        <taxon>Bacilli</taxon>
        <taxon>Bacillales</taxon>
        <taxon>Bacillaceae</taxon>
        <taxon>Terribacillus</taxon>
    </lineage>
</organism>
<keyword evidence="6" id="KW-0808">Transferase</keyword>
<dbReference type="SMART" id="SM00387">
    <property type="entry name" value="HATPase_c"/>
    <property type="match status" value="1"/>
</dbReference>
<name>A0A1G6S9U9_9BACI</name>
<dbReference type="PRINTS" id="PR00344">
    <property type="entry name" value="BCTRLSENSOR"/>
</dbReference>
<comment type="catalytic activity">
    <reaction evidence="1">
        <text>ATP + protein L-histidine = ADP + protein N-phospho-L-histidine.</text>
        <dbReference type="EC" id="2.7.13.3"/>
    </reaction>
</comment>
<accession>A0A1G6S9U9</accession>
<evidence type="ECO:0000256" key="10">
    <source>
        <dbReference type="ARBA" id="ARBA00023012"/>
    </source>
</evidence>
<dbReference type="Gene3D" id="6.10.340.10">
    <property type="match status" value="1"/>
</dbReference>
<keyword evidence="4" id="KW-1003">Cell membrane</keyword>
<keyword evidence="12" id="KW-1133">Transmembrane helix</keyword>
<keyword evidence="8 15" id="KW-0418">Kinase</keyword>
<gene>
    <name evidence="15" type="ORF">SAMN05421663_10728</name>
</gene>
<dbReference type="Gene3D" id="3.30.565.10">
    <property type="entry name" value="Histidine kinase-like ATPase, C-terminal domain"/>
    <property type="match status" value="1"/>
</dbReference>
<evidence type="ECO:0000256" key="3">
    <source>
        <dbReference type="ARBA" id="ARBA00012438"/>
    </source>
</evidence>
<evidence type="ECO:0000256" key="1">
    <source>
        <dbReference type="ARBA" id="ARBA00000085"/>
    </source>
</evidence>
<proteinExistence type="predicted"/>
<evidence type="ECO:0000256" key="11">
    <source>
        <dbReference type="ARBA" id="ARBA00023136"/>
    </source>
</evidence>